<evidence type="ECO:0000256" key="1">
    <source>
        <dbReference type="ARBA" id="ARBA00009677"/>
    </source>
</evidence>
<keyword evidence="2" id="KW-0975">Bacterial flagellum</keyword>
<organism evidence="6 7">
    <name type="scientific">Caryophanon latum</name>
    <dbReference type="NCBI Taxonomy" id="33977"/>
    <lineage>
        <taxon>Bacteria</taxon>
        <taxon>Bacillati</taxon>
        <taxon>Bacillota</taxon>
        <taxon>Bacilli</taxon>
        <taxon>Bacillales</taxon>
        <taxon>Caryophanaceae</taxon>
        <taxon>Caryophanon</taxon>
    </lineage>
</organism>
<evidence type="ECO:0000313" key="6">
    <source>
        <dbReference type="EMBL" id="OCS85268.1"/>
    </source>
</evidence>
<proteinExistence type="inferred from homology"/>
<gene>
    <name evidence="6" type="ORF">A6K76_03040</name>
</gene>
<reference evidence="6 7" key="1">
    <citation type="submission" date="2016-07" db="EMBL/GenBank/DDBJ databases">
        <title>Caryophanon latum genome sequencing.</title>
        <authorList>
            <person name="Verma A."/>
            <person name="Pal Y."/>
            <person name="Krishnamurthi S."/>
        </authorList>
    </citation>
    <scope>NUCLEOTIDE SEQUENCE [LARGE SCALE GENOMIC DNA]</scope>
    <source>
        <strain evidence="6 7">DSM 14151</strain>
    </source>
</reference>
<evidence type="ECO:0000256" key="2">
    <source>
        <dbReference type="RuleBase" id="RU362116"/>
    </source>
</evidence>
<dbReference type="InterPro" id="IPR010930">
    <property type="entry name" value="Flg_bb/hook_C_dom"/>
</dbReference>
<dbReference type="AlphaFoldDB" id="A0A1C0YDL4"/>
<dbReference type="PANTHER" id="PTHR30435:SF19">
    <property type="entry name" value="FLAGELLAR BASAL-BODY ROD PROTEIN FLGG"/>
    <property type="match status" value="1"/>
</dbReference>
<dbReference type="EMBL" id="MATO01000067">
    <property type="protein sequence ID" value="OCS85268.1"/>
    <property type="molecule type" value="Genomic_DNA"/>
</dbReference>
<dbReference type="Proteomes" id="UP000093482">
    <property type="component" value="Unassembled WGS sequence"/>
</dbReference>
<dbReference type="PROSITE" id="PS00588">
    <property type="entry name" value="FLAGELLA_BB_ROD"/>
    <property type="match status" value="1"/>
</dbReference>
<feature type="domain" description="Flagellar hook protein FlgE/F/G-like D1" evidence="5">
    <location>
        <begin position="102"/>
        <end position="170"/>
    </location>
</feature>
<keyword evidence="6" id="KW-0969">Cilium</keyword>
<dbReference type="Pfam" id="PF06429">
    <property type="entry name" value="Flg_bbr_C"/>
    <property type="match status" value="1"/>
</dbReference>
<dbReference type="OrthoDB" id="9804559at2"/>
<dbReference type="RefSeq" id="WP_066466374.1">
    <property type="nucleotide sequence ID" value="NZ_MATO01000067.1"/>
</dbReference>
<comment type="caution">
    <text evidence="6">The sequence shown here is derived from an EMBL/GenBank/DDBJ whole genome shotgun (WGS) entry which is preliminary data.</text>
</comment>
<dbReference type="InterPro" id="IPR001444">
    <property type="entry name" value="Flag_bb_rod_N"/>
</dbReference>
<keyword evidence="6" id="KW-0282">Flagellum</keyword>
<dbReference type="InterPro" id="IPR053967">
    <property type="entry name" value="LlgE_F_G-like_D1"/>
</dbReference>
<dbReference type="NCBIfam" id="TIGR03506">
    <property type="entry name" value="FlgEFG_subfam"/>
    <property type="match status" value="1"/>
</dbReference>
<dbReference type="GO" id="GO:0071978">
    <property type="term" value="P:bacterial-type flagellum-dependent swarming motility"/>
    <property type="evidence" value="ECO:0007669"/>
    <property type="project" value="TreeGrafter"/>
</dbReference>
<comment type="subcellular location">
    <subcellularLocation>
        <location evidence="2">Bacterial flagellum basal body</location>
    </subcellularLocation>
</comment>
<dbReference type="GO" id="GO:0009425">
    <property type="term" value="C:bacterial-type flagellum basal body"/>
    <property type="evidence" value="ECO:0007669"/>
    <property type="project" value="UniProtKB-SubCell"/>
</dbReference>
<comment type="similarity">
    <text evidence="1 2">Belongs to the flagella basal body rod proteins family.</text>
</comment>
<sequence length="285" mass="31644">MIRTMITATNTLTNLQRKMDVTSNNIANSSTHGYKSQVTTFEELMYQQFNNDVLDRTERETPVGIRYGVGAGIAQLQLTTKQGVLQHTDRPLDFAFTAENQYFNILMDNADGEYNTAYTRQGDFYFSQAENEQVALVNADGYPVANADGEPILLPEGAESYRMLDGGVLTVQYPTQPDGTFETIEIEMGVTNVFKPQLLEHISGTYFDLPANFEELGYNEEDVLIDLQGQARGAIALQNNALEASNVDVGKEMTDLIATQRAYQFNSRAVTIADQMLGLINSARS</sequence>
<name>A0A1C0YDL4_9BACL</name>
<dbReference type="InterPro" id="IPR019776">
    <property type="entry name" value="Flagellar_basal_body_rod_CS"/>
</dbReference>
<dbReference type="SUPFAM" id="SSF117143">
    <property type="entry name" value="Flagellar hook protein flgE"/>
    <property type="match status" value="1"/>
</dbReference>
<dbReference type="Pfam" id="PF00460">
    <property type="entry name" value="Flg_bb_rod"/>
    <property type="match status" value="1"/>
</dbReference>
<evidence type="ECO:0000259" key="5">
    <source>
        <dbReference type="Pfam" id="PF22692"/>
    </source>
</evidence>
<dbReference type="PANTHER" id="PTHR30435">
    <property type="entry name" value="FLAGELLAR PROTEIN"/>
    <property type="match status" value="1"/>
</dbReference>
<accession>A0A1C0YDL4</accession>
<dbReference type="InterPro" id="IPR037925">
    <property type="entry name" value="FlgE/F/G-like"/>
</dbReference>
<evidence type="ECO:0000259" key="3">
    <source>
        <dbReference type="Pfam" id="PF00460"/>
    </source>
</evidence>
<feature type="domain" description="Flagellar basal body rod protein N-terminal" evidence="3">
    <location>
        <begin position="7"/>
        <end position="35"/>
    </location>
</feature>
<keyword evidence="6" id="KW-0966">Cell projection</keyword>
<evidence type="ECO:0000313" key="7">
    <source>
        <dbReference type="Proteomes" id="UP000093482"/>
    </source>
</evidence>
<feature type="domain" description="Flagellar basal-body/hook protein C-terminal" evidence="4">
    <location>
        <begin position="239"/>
        <end position="282"/>
    </location>
</feature>
<dbReference type="Pfam" id="PF22692">
    <property type="entry name" value="LlgE_F_G_D1"/>
    <property type="match status" value="1"/>
</dbReference>
<dbReference type="InterPro" id="IPR020013">
    <property type="entry name" value="Flagellar_FlgE/F/G"/>
</dbReference>
<evidence type="ECO:0000259" key="4">
    <source>
        <dbReference type="Pfam" id="PF06429"/>
    </source>
</evidence>
<protein>
    <submittedName>
        <fullName evidence="6">Flagellar hook-basal body protein</fullName>
    </submittedName>
</protein>
<keyword evidence="7" id="KW-1185">Reference proteome</keyword>